<sequence length="530" mass="60040">MPSRLLKGDDMCKLKGFSRAIRKSAVILGGVLLLLSCDNPTPPPATVVQEETSIAPETTETLPQPSVLTRGMYSDFQFDPHHLDNDQQQALLRDLFEGLVIYDSQGKLFPGVAEHWETSDNKNWVFILREDAKWSNGEPLTAVDFVRSWRELATSQSPLKTYLAFLNLKNANAVMAGKMSAEKLGIEALDERILRIVLDKKTPYLPAMLTHSVLLPSHPASDSNQTIGNGAYQFTEQQGDTVILTRNPYYWGNANVYFEQVNYRKVTSGESENNLDLIENVQNITPETTFLPKLCSYFYEFNFADPMLAKNEVRKALRAMLSVRNLVPQDGQRMEASVSFLPQSMQSEQEGNWEPILVENLLQAEGINDKSPLQLTLTFDQDRFHPQIAQRLIQAWSQSDMIRVHADPVSWQTLLEKRAKGDFQIIRSGWCADYNDLSAFLVNFHSKSPDNKSGYANSEVDQLLEKSTEKMATQEREAIYNQIVQLLQNDNVVLPIFQYRTPISINPDLLGIDTNNPTGIIYSKDLRRVN</sequence>
<dbReference type="SUPFAM" id="SSF53850">
    <property type="entry name" value="Periplasmic binding protein-like II"/>
    <property type="match status" value="1"/>
</dbReference>
<comment type="subcellular location">
    <subcellularLocation>
        <location evidence="1">Cell envelope</location>
    </subcellularLocation>
</comment>
<dbReference type="Gene3D" id="3.90.76.10">
    <property type="entry name" value="Dipeptide-binding Protein, Domain 1"/>
    <property type="match status" value="1"/>
</dbReference>
<dbReference type="GO" id="GO:0043190">
    <property type="term" value="C:ATP-binding cassette (ABC) transporter complex"/>
    <property type="evidence" value="ECO:0007669"/>
    <property type="project" value="InterPro"/>
</dbReference>
<dbReference type="CDD" id="cd08504">
    <property type="entry name" value="PBP2_OppA"/>
    <property type="match status" value="1"/>
</dbReference>
<dbReference type="PIRSF" id="PIRSF002741">
    <property type="entry name" value="MppA"/>
    <property type="match status" value="1"/>
</dbReference>
<dbReference type="Pfam" id="PF00496">
    <property type="entry name" value="SBP_bac_5"/>
    <property type="match status" value="1"/>
</dbReference>
<accession>A0A379B5S7</accession>
<dbReference type="PANTHER" id="PTHR30290">
    <property type="entry name" value="PERIPLASMIC BINDING COMPONENT OF ABC TRANSPORTER"/>
    <property type="match status" value="1"/>
</dbReference>
<evidence type="ECO:0000313" key="7">
    <source>
        <dbReference type="Proteomes" id="UP000254280"/>
    </source>
</evidence>
<dbReference type="InterPro" id="IPR030678">
    <property type="entry name" value="Peptide/Ni-bd"/>
</dbReference>
<organism evidence="6 7">
    <name type="scientific">[Pasteurella] mairii</name>
    <dbReference type="NCBI Taxonomy" id="757"/>
    <lineage>
        <taxon>Bacteria</taxon>
        <taxon>Pseudomonadati</taxon>
        <taxon>Pseudomonadota</taxon>
        <taxon>Gammaproteobacteria</taxon>
        <taxon>Pasteurellales</taxon>
        <taxon>Pasteurellaceae</taxon>
    </lineage>
</organism>
<proteinExistence type="inferred from homology"/>
<reference evidence="6 7" key="1">
    <citation type="submission" date="2018-06" db="EMBL/GenBank/DDBJ databases">
        <authorList>
            <consortium name="Pathogen Informatics"/>
            <person name="Doyle S."/>
        </authorList>
    </citation>
    <scope>NUCLEOTIDE SEQUENCE [LARGE SCALE GENOMIC DNA]</scope>
    <source>
        <strain evidence="6 7">NCTC10699</strain>
    </source>
</reference>
<dbReference type="GO" id="GO:0015833">
    <property type="term" value="P:peptide transport"/>
    <property type="evidence" value="ECO:0007669"/>
    <property type="project" value="TreeGrafter"/>
</dbReference>
<dbReference type="FunFam" id="3.90.76.10:FF:000001">
    <property type="entry name" value="Oligopeptide ABC transporter substrate-binding protein"/>
    <property type="match status" value="1"/>
</dbReference>
<dbReference type="InterPro" id="IPR000914">
    <property type="entry name" value="SBP_5_dom"/>
</dbReference>
<evidence type="ECO:0000256" key="4">
    <source>
        <dbReference type="ARBA" id="ARBA00022729"/>
    </source>
</evidence>
<dbReference type="PANTHER" id="PTHR30290:SF10">
    <property type="entry name" value="PERIPLASMIC OLIGOPEPTIDE-BINDING PROTEIN-RELATED"/>
    <property type="match status" value="1"/>
</dbReference>
<feature type="domain" description="Solute-binding protein family 5" evidence="5">
    <location>
        <begin position="108"/>
        <end position="450"/>
    </location>
</feature>
<dbReference type="AlphaFoldDB" id="A0A379B5S7"/>
<evidence type="ECO:0000256" key="3">
    <source>
        <dbReference type="ARBA" id="ARBA00022448"/>
    </source>
</evidence>
<evidence type="ECO:0000256" key="1">
    <source>
        <dbReference type="ARBA" id="ARBA00004196"/>
    </source>
</evidence>
<dbReference type="Gene3D" id="3.40.190.10">
    <property type="entry name" value="Periplasmic binding protein-like II"/>
    <property type="match status" value="1"/>
</dbReference>
<dbReference type="GO" id="GO:0030288">
    <property type="term" value="C:outer membrane-bounded periplasmic space"/>
    <property type="evidence" value="ECO:0007669"/>
    <property type="project" value="TreeGrafter"/>
</dbReference>
<keyword evidence="3" id="KW-0813">Transport</keyword>
<evidence type="ECO:0000259" key="5">
    <source>
        <dbReference type="Pfam" id="PF00496"/>
    </source>
</evidence>
<name>A0A379B5S7_9PAST</name>
<comment type="similarity">
    <text evidence="2">Belongs to the bacterial solute-binding protein 5 family.</text>
</comment>
<protein>
    <submittedName>
        <fullName evidence="6">Putative oligopeptide transporter</fullName>
    </submittedName>
</protein>
<gene>
    <name evidence="6" type="primary">oppA</name>
    <name evidence="6" type="ORF">NCTC10699_01527</name>
</gene>
<evidence type="ECO:0000313" key="6">
    <source>
        <dbReference type="EMBL" id="SUB33896.1"/>
    </source>
</evidence>
<evidence type="ECO:0000256" key="2">
    <source>
        <dbReference type="ARBA" id="ARBA00005695"/>
    </source>
</evidence>
<dbReference type="InterPro" id="IPR039424">
    <property type="entry name" value="SBP_5"/>
</dbReference>
<dbReference type="EMBL" id="UGSS01000002">
    <property type="protein sequence ID" value="SUB33896.1"/>
    <property type="molecule type" value="Genomic_DNA"/>
</dbReference>
<dbReference type="Gene3D" id="3.10.105.10">
    <property type="entry name" value="Dipeptide-binding Protein, Domain 3"/>
    <property type="match status" value="1"/>
</dbReference>
<keyword evidence="7" id="KW-1185">Reference proteome</keyword>
<dbReference type="Proteomes" id="UP000254280">
    <property type="component" value="Unassembled WGS sequence"/>
</dbReference>
<dbReference type="GO" id="GO:1904680">
    <property type="term" value="F:peptide transmembrane transporter activity"/>
    <property type="evidence" value="ECO:0007669"/>
    <property type="project" value="TreeGrafter"/>
</dbReference>
<keyword evidence="4" id="KW-0732">Signal</keyword>